<evidence type="ECO:0000313" key="2">
    <source>
        <dbReference type="Proteomes" id="UP001154322"/>
    </source>
</evidence>
<gene>
    <name evidence="1" type="ORF">WJ0W_005574</name>
</gene>
<reference evidence="1" key="1">
    <citation type="submission" date="2022-06" db="EMBL/GenBank/DDBJ databases">
        <authorList>
            <person name="Dietemann V."/>
            <person name="Ory F."/>
            <person name="Dainat B."/>
            <person name="Oberhansli S."/>
        </authorList>
    </citation>
    <scope>NUCLEOTIDE SEQUENCE</scope>
    <source>
        <strain evidence="1">Ena-SAMPLE-TAB-26-04-2022-14:26:32:270-5432</strain>
    </source>
</reference>
<accession>A0ABN8UAY6</accession>
<evidence type="ECO:0000313" key="1">
    <source>
        <dbReference type="EMBL" id="CAH8248317.1"/>
    </source>
</evidence>
<organism evidence="1 2">
    <name type="scientific">Paenibacillus melissococcoides</name>
    <dbReference type="NCBI Taxonomy" id="2912268"/>
    <lineage>
        <taxon>Bacteria</taxon>
        <taxon>Bacillati</taxon>
        <taxon>Bacillota</taxon>
        <taxon>Bacilli</taxon>
        <taxon>Bacillales</taxon>
        <taxon>Paenibacillaceae</taxon>
        <taxon>Paenibacillus</taxon>
    </lineage>
</organism>
<dbReference type="RefSeq" id="WP_249725699.1">
    <property type="nucleotide sequence ID" value="NZ_AP031286.1"/>
</dbReference>
<proteinExistence type="predicted"/>
<keyword evidence="2" id="KW-1185">Reference proteome</keyword>
<dbReference type="Proteomes" id="UP001154322">
    <property type="component" value="Unassembled WGS sequence"/>
</dbReference>
<evidence type="ECO:0008006" key="3">
    <source>
        <dbReference type="Google" id="ProtNLM"/>
    </source>
</evidence>
<dbReference type="Pfam" id="PF24715">
    <property type="entry name" value="YxiF"/>
    <property type="match status" value="1"/>
</dbReference>
<dbReference type="EMBL" id="CALYLO010000009">
    <property type="protein sequence ID" value="CAH8248317.1"/>
    <property type="molecule type" value="Genomic_DNA"/>
</dbReference>
<sequence>MIILKDDRMKKMEFLKRKNRRNNVIKELDFMKLPTDPLLEIEENDLFCKQVFLKLSSIRNKIILQGMNYEENINKSVQTLRNIQLTTDTLSKEGRVFFFGEQEIEAVKLNVNEVFRNLEEILKLTKFATGYADFILVADDLHFGICIERTEYHYELSIWGLPSAE</sequence>
<protein>
    <recommendedName>
        <fullName evidence="3">Group-specific protein</fullName>
    </recommendedName>
</protein>
<dbReference type="InterPro" id="IPR057807">
    <property type="entry name" value="YxiF"/>
</dbReference>
<comment type="caution">
    <text evidence="1">The sequence shown here is derived from an EMBL/GenBank/DDBJ whole genome shotgun (WGS) entry which is preliminary data.</text>
</comment>
<name>A0ABN8UAY6_9BACL</name>